<keyword evidence="4" id="KW-1185">Reference proteome</keyword>
<protein>
    <recommendedName>
        <fullName evidence="5">Prepilin-type N-terminal cleavage/methylation domain-containing protein</fullName>
    </recommendedName>
</protein>
<keyword evidence="2" id="KW-0472">Membrane</keyword>
<accession>A0ABY6B4S7</accession>
<dbReference type="EMBL" id="CP104562">
    <property type="protein sequence ID" value="UXH80368.1"/>
    <property type="molecule type" value="Genomic_DNA"/>
</dbReference>
<evidence type="ECO:0000313" key="3">
    <source>
        <dbReference type="EMBL" id="UXH80368.1"/>
    </source>
</evidence>
<reference evidence="3" key="1">
    <citation type="submission" date="2022-10" db="EMBL/GenBank/DDBJ databases">
        <title>Characterization and whole genome sequencing of a new Roseateles species, isolated from fresh water.</title>
        <authorList>
            <person name="Guliayeva D.Y."/>
            <person name="Akhremchuk A.E."/>
            <person name="Sikolenko M.A."/>
            <person name="Valentovich L.N."/>
            <person name="Sidarenka A.V."/>
        </authorList>
    </citation>
    <scope>NUCLEOTIDE SEQUENCE</scope>
    <source>
        <strain evidence="3">BIM B-1768</strain>
    </source>
</reference>
<dbReference type="PROSITE" id="PS00409">
    <property type="entry name" value="PROKAR_NTER_METHYL"/>
    <property type="match status" value="1"/>
</dbReference>
<keyword evidence="2" id="KW-0812">Transmembrane</keyword>
<dbReference type="RefSeq" id="WP_261760187.1">
    <property type="nucleotide sequence ID" value="NZ_CP104562.2"/>
</dbReference>
<organism evidence="3 4">
    <name type="scientific">Roseateles amylovorans</name>
    <dbReference type="NCBI Taxonomy" id="2978473"/>
    <lineage>
        <taxon>Bacteria</taxon>
        <taxon>Pseudomonadati</taxon>
        <taxon>Pseudomonadota</taxon>
        <taxon>Betaproteobacteria</taxon>
        <taxon>Burkholderiales</taxon>
        <taxon>Sphaerotilaceae</taxon>
        <taxon>Roseateles</taxon>
    </lineage>
</organism>
<gene>
    <name evidence="3" type="ORF">N4261_11025</name>
</gene>
<proteinExistence type="predicted"/>
<evidence type="ECO:0000256" key="1">
    <source>
        <dbReference type="SAM" id="MobiDB-lite"/>
    </source>
</evidence>
<name>A0ABY6B4S7_9BURK</name>
<feature type="compositionally biased region" description="Gly residues" evidence="1">
    <location>
        <begin position="181"/>
        <end position="201"/>
    </location>
</feature>
<dbReference type="InterPro" id="IPR012902">
    <property type="entry name" value="N_methyl_site"/>
</dbReference>
<dbReference type="Proteomes" id="UP001064933">
    <property type="component" value="Chromosome"/>
</dbReference>
<evidence type="ECO:0000256" key="2">
    <source>
        <dbReference type="SAM" id="Phobius"/>
    </source>
</evidence>
<evidence type="ECO:0000313" key="4">
    <source>
        <dbReference type="Proteomes" id="UP001064933"/>
    </source>
</evidence>
<evidence type="ECO:0008006" key="5">
    <source>
        <dbReference type="Google" id="ProtNLM"/>
    </source>
</evidence>
<sequence>MAMPSRRSRRGAGLPPFRLARGMTLIEIALASTLVVGLSVGFMLTLRMHQMVKLGEAAGEQLAAIDEGVNRYMLRHAEAIRALPAACADVKLVAGSTIGTAPSQEPDCKLTLNGETVQNGYQPTVAELFKLNYVRGADSLLLPYQQSAVKDSVTGQDALPRLAVSIVLEQGPTSDDPGAESGSGGSGGGSGGGGSIGGGSVGGGGTVGNGAREIAKFAMGSAGRLPLDYGLDGELSRVYDVDCLDTSIKEINVVIGSKVFTSSSGQSFCDMYRHGKPFTGEAQDAWKAKYPATLQTLYGIDCRSNIKIIFKAGSIEFDNGIQFCSDYVNAKLRPNIIKQLQETWRTDSQNIAGITSGTGTVGSNVSQNKPEWRLRSLVYNTQPYYTGNHALPFGASAQLAAALHAAGYKGRLAMPTLSPAQSVQLAGLQGTTQVPNPISMADASGGQPGILAAESWYYFNGKSGSGGGDDSSTLPTSCNQLGATTCRDGTAKPTAAWDFNQKDLINVNNFSSEDIKARQVTIQPDRYPDASSFTPVKQNQQGWRPTALKLDGNLQMGKDSKIAGGEAQLETIESKRLVSEAMESTGYLTVNPPIDKSQKNIGLYVKNESSIRLPRAYPGQKCDSRGYGDMALSYSGKLVNLNNAASANDLVRFDYPSDYVNAQNLRWQRFFLYCGSNGVASNAGERIWRSAEYETLTASKSKTHRWVWNDSAIPISSAGKMTYLELVPSDSNLNTSAP</sequence>
<keyword evidence="2" id="KW-1133">Transmembrane helix</keyword>
<feature type="region of interest" description="Disordered" evidence="1">
    <location>
        <begin position="170"/>
        <end position="201"/>
    </location>
</feature>
<feature type="transmembrane region" description="Helical" evidence="2">
    <location>
        <begin position="25"/>
        <end position="46"/>
    </location>
</feature>